<dbReference type="CDD" id="cd16017">
    <property type="entry name" value="LptA"/>
    <property type="match status" value="1"/>
</dbReference>
<keyword evidence="2" id="KW-1003">Cell membrane</keyword>
<accession>A0A0K2Y298</accession>
<keyword evidence="6" id="KW-0472">Membrane</keyword>
<evidence type="ECO:0000259" key="7">
    <source>
        <dbReference type="Pfam" id="PF00884"/>
    </source>
</evidence>
<dbReference type="AlphaFoldDB" id="A0A0K2Y298"/>
<dbReference type="InterPro" id="IPR058130">
    <property type="entry name" value="PEA_transf_C"/>
</dbReference>
<dbReference type="GO" id="GO:0005886">
    <property type="term" value="C:plasma membrane"/>
    <property type="evidence" value="ECO:0007669"/>
    <property type="project" value="UniProtKB-SubCell"/>
</dbReference>
<evidence type="ECO:0000256" key="5">
    <source>
        <dbReference type="ARBA" id="ARBA00022989"/>
    </source>
</evidence>
<evidence type="ECO:0000313" key="9">
    <source>
        <dbReference type="Proteomes" id="UP000043437"/>
    </source>
</evidence>
<dbReference type="Gene3D" id="3.40.720.10">
    <property type="entry name" value="Alkaline Phosphatase, subunit A"/>
    <property type="match status" value="1"/>
</dbReference>
<keyword evidence="5" id="KW-1133">Transmembrane helix</keyword>
<gene>
    <name evidence="8" type="ORF">HAL07_15530</name>
</gene>
<evidence type="ECO:0000256" key="3">
    <source>
        <dbReference type="ARBA" id="ARBA00022679"/>
    </source>
</evidence>
<dbReference type="InterPro" id="IPR040423">
    <property type="entry name" value="PEA_transferase"/>
</dbReference>
<dbReference type="InterPro" id="IPR000917">
    <property type="entry name" value="Sulfatase_N"/>
</dbReference>
<evidence type="ECO:0000256" key="1">
    <source>
        <dbReference type="ARBA" id="ARBA00004651"/>
    </source>
</evidence>
<dbReference type="EMBL" id="CDMG01000009">
    <property type="protein sequence ID" value="CRF53088.1"/>
    <property type="molecule type" value="Genomic_DNA"/>
</dbReference>
<keyword evidence="3" id="KW-0808">Transferase</keyword>
<dbReference type="GO" id="GO:0009244">
    <property type="term" value="P:lipopolysaccharide core region biosynthetic process"/>
    <property type="evidence" value="ECO:0007669"/>
    <property type="project" value="TreeGrafter"/>
</dbReference>
<organism evidence="8 9">
    <name type="scientific">Helicobacter ailurogastricus</name>
    <dbReference type="NCBI Taxonomy" id="1578720"/>
    <lineage>
        <taxon>Bacteria</taxon>
        <taxon>Pseudomonadati</taxon>
        <taxon>Campylobacterota</taxon>
        <taxon>Epsilonproteobacteria</taxon>
        <taxon>Campylobacterales</taxon>
        <taxon>Helicobacteraceae</taxon>
        <taxon>Helicobacter</taxon>
    </lineage>
</organism>
<keyword evidence="4" id="KW-0812">Transmembrane</keyword>
<dbReference type="RefSeq" id="WP_082355971.1">
    <property type="nucleotide sequence ID" value="NZ_CDMG01000009.1"/>
</dbReference>
<feature type="domain" description="Sulfatase N-terminal" evidence="7">
    <location>
        <begin position="77"/>
        <end position="367"/>
    </location>
</feature>
<dbReference type="SUPFAM" id="SSF53649">
    <property type="entry name" value="Alkaline phosphatase-like"/>
    <property type="match status" value="1"/>
</dbReference>
<dbReference type="PANTHER" id="PTHR30443:SF2">
    <property type="entry name" value="PHOSPHOETHANOLAMINE TRANSFERASE EPTC"/>
    <property type="match status" value="1"/>
</dbReference>
<evidence type="ECO:0000313" key="8">
    <source>
        <dbReference type="EMBL" id="CRF53088.1"/>
    </source>
</evidence>
<evidence type="ECO:0000256" key="4">
    <source>
        <dbReference type="ARBA" id="ARBA00022692"/>
    </source>
</evidence>
<name>A0A0K2Y298_9HELI</name>
<dbReference type="Pfam" id="PF00884">
    <property type="entry name" value="Sulfatase"/>
    <property type="match status" value="1"/>
</dbReference>
<dbReference type="Proteomes" id="UP000043437">
    <property type="component" value="Unassembled WGS sequence"/>
</dbReference>
<sequence>MGVLGIFGVHTGVGYYLQGMHGIVINPNITTHNIPVVKEILAILTTIKDYTTSATLYQNLNKPLEKDYLRVDQDSVPNVVLIIGESASRNFMQLYGYRVPNSPLASALQKSQNLFVFSDVISAQATTEAVFPTLLSYKDFEHKNTPWYIYKTMGAVFKQAGYETFWIDVQEDLARNNVYAHLAHPFAHKYWTNAPSDLPQTTQDIWTLQMLKHIQPQLQSKNFILLHLFGSHFIYNRRFPKSFSKFSPQDIPYSGLKVKDQTDRQIVADYVNSLYYTDHVLDKIYRFFQNKDVLMVYLSDHAEAVFQGGHYAGHSCSPQGVEIPFMIFVTNTFKQRHPDKVKSIAQAVHKPFMSDDLIHSLLPLVGIHTKDNLDTKNLFSPKFDTQYT</sequence>
<dbReference type="GO" id="GO:0016776">
    <property type="term" value="F:phosphotransferase activity, phosphate group as acceptor"/>
    <property type="evidence" value="ECO:0007669"/>
    <property type="project" value="TreeGrafter"/>
</dbReference>
<evidence type="ECO:0000256" key="6">
    <source>
        <dbReference type="ARBA" id="ARBA00023136"/>
    </source>
</evidence>
<evidence type="ECO:0000256" key="2">
    <source>
        <dbReference type="ARBA" id="ARBA00022475"/>
    </source>
</evidence>
<dbReference type="GeneID" id="82132469"/>
<comment type="subcellular location">
    <subcellularLocation>
        <location evidence="1">Cell membrane</location>
        <topology evidence="1">Multi-pass membrane protein</topology>
    </subcellularLocation>
</comment>
<protein>
    <submittedName>
        <fullName evidence="8">UPF0141 membrane protein YijP possibly required for phosphoethanolamine modification of lipopolysaccharide</fullName>
    </submittedName>
</protein>
<proteinExistence type="predicted"/>
<dbReference type="InterPro" id="IPR017850">
    <property type="entry name" value="Alkaline_phosphatase_core_sf"/>
</dbReference>
<reference evidence="9" key="1">
    <citation type="submission" date="2014-12" db="EMBL/GenBank/DDBJ databases">
        <authorList>
            <person name="Jaenicke S."/>
        </authorList>
    </citation>
    <scope>NUCLEOTIDE SEQUENCE [LARGE SCALE GENOMIC DNA]</scope>
</reference>
<dbReference type="PANTHER" id="PTHR30443">
    <property type="entry name" value="INNER MEMBRANE PROTEIN"/>
    <property type="match status" value="1"/>
</dbReference>